<sequence>MFLYRFLQLYREEGERKLARQAFDSARSIDPSLALPWAGMSADAHAREPSLDEAFESCLRAVQVLPLAEFQIGLAKLAQLTGHLSSPQVFGAMQQAIQRAPHYPESHNMYGLVCEARFDYRAAAAAYRLARSAISSASGTVQKSHFQDISINLARSLSRAGNALDAVQECENLEKEGMLDAKGLQIYALSLWQLGKHELALSVARNLGASVSTLELTSIAASVSFICTLLYHISGLDSAINSILKMPKGLFQSSKMSFVVSAIHSLDRNNQLKSVVSSSRSCVSSSEEILGMHYLVTLDKLVKNRSESRLGFHSGIIHLRKILHIYPNSILIRNLLGYLLLSSDEWKYTHVSSRCCIGTFDCTEKEGLKSAWEILGAGGVACNVIGNTELKFTFPTCGYECLNRPKAVQELQKWLHREPWNHNARYLLILILIQKAREERFPQHLCTILEQLIVVALSNEFYSSKQMFHQYQKFQLLLCASEISLQSGNITDCINHAKKASGLLLPDSYLFFGHLVLCRAYAAEGNVVELREEYIRCLELKTDYHIGWICLKVIESQYQVQVDSDVIELSFQECSKEGNYSRKMWMAVFNLIMGLVFIWKRDFLSAEKSLAQACSVVDAESCLFLCHGTTCMEIARQCRDSQFLALAIRSLTKAQESSLFQLPVVSMLLAQAEGSLSSKEKWEKNLRLEWFTWPPAMSKLMMKHHVNEACRTFFPNAFACNAIKSWVWLFFDKSGILSEPTKMGSASNSYKSFLFEILERSAKAYRLSQVCHLGMNGNFEGCVLFKVPPYYCQYYRLHVALKSM</sequence>
<evidence type="ECO:0000313" key="1">
    <source>
        <dbReference type="EMBL" id="KAJ0024743.1"/>
    </source>
</evidence>
<accession>A0ACC0XVF1</accession>
<evidence type="ECO:0000313" key="2">
    <source>
        <dbReference type="Proteomes" id="UP001163603"/>
    </source>
</evidence>
<organism evidence="1 2">
    <name type="scientific">Pistacia integerrima</name>
    <dbReference type="NCBI Taxonomy" id="434235"/>
    <lineage>
        <taxon>Eukaryota</taxon>
        <taxon>Viridiplantae</taxon>
        <taxon>Streptophyta</taxon>
        <taxon>Embryophyta</taxon>
        <taxon>Tracheophyta</taxon>
        <taxon>Spermatophyta</taxon>
        <taxon>Magnoliopsida</taxon>
        <taxon>eudicotyledons</taxon>
        <taxon>Gunneridae</taxon>
        <taxon>Pentapetalae</taxon>
        <taxon>rosids</taxon>
        <taxon>malvids</taxon>
        <taxon>Sapindales</taxon>
        <taxon>Anacardiaceae</taxon>
        <taxon>Pistacia</taxon>
    </lineage>
</organism>
<name>A0ACC0XVF1_9ROSI</name>
<dbReference type="Proteomes" id="UP001163603">
    <property type="component" value="Chromosome 10"/>
</dbReference>
<comment type="caution">
    <text evidence="1">The sequence shown here is derived from an EMBL/GenBank/DDBJ whole genome shotgun (WGS) entry which is preliminary data.</text>
</comment>
<proteinExistence type="predicted"/>
<dbReference type="EMBL" id="CM047745">
    <property type="protein sequence ID" value="KAJ0024743.1"/>
    <property type="molecule type" value="Genomic_DNA"/>
</dbReference>
<reference evidence="2" key="1">
    <citation type="journal article" date="2023" name="G3 (Bethesda)">
        <title>Genome assembly and association tests identify interacting loci associated with vigor, precocity, and sex in interspecific pistachio rootstocks.</title>
        <authorList>
            <person name="Palmer W."/>
            <person name="Jacygrad E."/>
            <person name="Sagayaradj S."/>
            <person name="Cavanaugh K."/>
            <person name="Han R."/>
            <person name="Bertier L."/>
            <person name="Beede B."/>
            <person name="Kafkas S."/>
            <person name="Golino D."/>
            <person name="Preece J."/>
            <person name="Michelmore R."/>
        </authorList>
    </citation>
    <scope>NUCLEOTIDE SEQUENCE [LARGE SCALE GENOMIC DNA]</scope>
</reference>
<protein>
    <submittedName>
        <fullName evidence="1">Uncharacterized protein</fullName>
    </submittedName>
</protein>
<gene>
    <name evidence="1" type="ORF">Pint_09139</name>
</gene>
<keyword evidence="2" id="KW-1185">Reference proteome</keyword>